<dbReference type="Pfam" id="PF09684">
    <property type="entry name" value="Tail_P2_I"/>
    <property type="match status" value="1"/>
</dbReference>
<organism evidence="2 3">
    <name type="scientific">Methanosarcina baikalica</name>
    <dbReference type="NCBI Taxonomy" id="3073890"/>
    <lineage>
        <taxon>Archaea</taxon>
        <taxon>Methanobacteriati</taxon>
        <taxon>Methanobacteriota</taxon>
        <taxon>Stenosarchaea group</taxon>
        <taxon>Methanomicrobia</taxon>
        <taxon>Methanosarcinales</taxon>
        <taxon>Methanosarcinaceae</taxon>
        <taxon>Methanosarcina</taxon>
    </lineage>
</organism>
<dbReference type="Proteomes" id="UP001246244">
    <property type="component" value="Unassembled WGS sequence"/>
</dbReference>
<dbReference type="InterPro" id="IPR011748">
    <property type="entry name" value="Unchr_phage_tail-like"/>
</dbReference>
<dbReference type="InterPro" id="IPR011042">
    <property type="entry name" value="6-blade_b-propeller_TolB-like"/>
</dbReference>
<dbReference type="RefSeq" id="WP_310574869.1">
    <property type="nucleotide sequence ID" value="NZ_JAVKPK010000009.1"/>
</dbReference>
<dbReference type="Gene3D" id="2.120.10.30">
    <property type="entry name" value="TolB, C-terminal domain"/>
    <property type="match status" value="1"/>
</dbReference>
<evidence type="ECO:0000256" key="1">
    <source>
        <dbReference type="SAM" id="MobiDB-lite"/>
    </source>
</evidence>
<feature type="region of interest" description="Disordered" evidence="1">
    <location>
        <begin position="523"/>
        <end position="560"/>
    </location>
</feature>
<dbReference type="NCBIfam" id="TIGR02242">
    <property type="entry name" value="tail_TIGR02242"/>
    <property type="match status" value="1"/>
</dbReference>
<feature type="compositionally biased region" description="Basic and acidic residues" evidence="1">
    <location>
        <begin position="523"/>
        <end position="555"/>
    </location>
</feature>
<keyword evidence="3" id="KW-1185">Reference proteome</keyword>
<dbReference type="SUPFAM" id="SSF101898">
    <property type="entry name" value="NHL repeat"/>
    <property type="match status" value="1"/>
</dbReference>
<evidence type="ECO:0000313" key="2">
    <source>
        <dbReference type="EMBL" id="MDR7664841.1"/>
    </source>
</evidence>
<dbReference type="InterPro" id="IPR006521">
    <property type="entry name" value="Tail_protein_I"/>
</dbReference>
<reference evidence="3" key="1">
    <citation type="submission" date="2023-07" db="EMBL/GenBank/DDBJ databases">
        <title>Whole-genome sequencing of a new Methanosarcina sp. Z-7115.</title>
        <authorList>
            <person name="Zhilina T.N."/>
            <person name="Merkel A.Y."/>
        </authorList>
    </citation>
    <scope>NUCLEOTIDE SEQUENCE [LARGE SCALE GENOMIC DNA]</scope>
    <source>
        <strain evidence="3">Z-7115</strain>
    </source>
</reference>
<name>A0ABU2CYS1_9EURY</name>
<sequence length="696" mass="80192">MQESKYKRINTKSLFGEFKSGLENLELTEKGLRLTRRELYKPGNDILNEPDMEMRDVDTDECDIVYVLDRKNASILTCHRDFEKLRFPAYGSGALASVFESPEGITIDENSVYVIGALRVPDGEKKEALVAFGKKDLKVLWMVGEGPDGLALTDLIDLDMDSAGNLYVLEKGRHRVLKLPLSCRERGFSDIGKVELQEPENIYVDTKGKLQIFDSKAGYFVLGTDGIAEKMDITSSMQGMISRKRTHDSRNNMYLIIDNGTRLRLLEYVKEYSPDPEGVFKGTYLSKPVDSQVQKTQWYRFMLEGSFPRGTTVEFHYYISDEFLDENELREFPESKWKEGLPGSSVVQGEKKRDALFQTEREGRYLWFRITLVGTEKLSPEVSAVTIFFPKVSYLEYLPSVYSENPANRDFLDRFLAIFESLFFEIDFTIDHLGRWFDAAGTPPEFLEWLSSWVAVNQGRGERVTRKKVSEAKQREFISHAVSMYRDRGTRQGLEDLIFLYTGKKPIIIENLPAGCIKRRSEYENRKENKRRENQKGDNSKNESPKKNRNPEQKKFLFFPPEEARVKRPDGKGNARREDSLHDVLYGGENFSFVVLFEEKPEEAELELIKDIIEEEKPAYTTYRIKVLEPWFYLDGHTYLGKNTMLRRPKFLLGKCSVLGRDTALGVEKSPDVADRDKNHAHSIGQVTSSKGLDYF</sequence>
<dbReference type="EMBL" id="JAVKPK010000009">
    <property type="protein sequence ID" value="MDR7664841.1"/>
    <property type="molecule type" value="Genomic_DNA"/>
</dbReference>
<evidence type="ECO:0000313" key="3">
    <source>
        <dbReference type="Proteomes" id="UP001246244"/>
    </source>
</evidence>
<accession>A0ABU2CYS1</accession>
<comment type="caution">
    <text evidence="2">The sequence shown here is derived from an EMBL/GenBank/DDBJ whole genome shotgun (WGS) entry which is preliminary data.</text>
</comment>
<gene>
    <name evidence="2" type="ORF">RG963_03375</name>
</gene>
<proteinExistence type="predicted"/>
<protein>
    <submittedName>
        <fullName evidence="2">Phage tail protein</fullName>
    </submittedName>
</protein>